<dbReference type="SUPFAM" id="SSF48726">
    <property type="entry name" value="Immunoglobulin"/>
    <property type="match status" value="1"/>
</dbReference>
<dbReference type="InterPro" id="IPR003599">
    <property type="entry name" value="Ig_sub"/>
</dbReference>
<feature type="domain" description="CARD" evidence="2">
    <location>
        <begin position="94"/>
        <end position="170"/>
    </location>
</feature>
<evidence type="ECO:0000259" key="2">
    <source>
        <dbReference type="PROSITE" id="PS50209"/>
    </source>
</evidence>
<dbReference type="InterPro" id="IPR001315">
    <property type="entry name" value="CARD"/>
</dbReference>
<dbReference type="Pfam" id="PF00047">
    <property type="entry name" value="ig"/>
    <property type="match status" value="1"/>
</dbReference>
<dbReference type="InterPro" id="IPR011029">
    <property type="entry name" value="DEATH-like_dom_sf"/>
</dbReference>
<dbReference type="GO" id="GO:0042981">
    <property type="term" value="P:regulation of apoptotic process"/>
    <property type="evidence" value="ECO:0007669"/>
    <property type="project" value="InterPro"/>
</dbReference>
<dbReference type="SMART" id="SM00114">
    <property type="entry name" value="CARD"/>
    <property type="match status" value="1"/>
</dbReference>
<dbReference type="FunFam" id="2.60.40.10:FF:002830">
    <property type="entry name" value="Uncharacterized protein"/>
    <property type="match status" value="1"/>
</dbReference>
<dbReference type="SUPFAM" id="SSF47986">
    <property type="entry name" value="DEATH domain"/>
    <property type="match status" value="1"/>
</dbReference>
<dbReference type="PANTHER" id="PTHR15034:SF5">
    <property type="entry name" value="DEATH DOMAIN-CONTAINING PROTEIN CRADD"/>
    <property type="match status" value="1"/>
</dbReference>
<dbReference type="CDD" id="cd01671">
    <property type="entry name" value="CARD"/>
    <property type="match status" value="1"/>
</dbReference>
<evidence type="ECO:0000313" key="3">
    <source>
        <dbReference type="EMBL" id="EEN44081.1"/>
    </source>
</evidence>
<dbReference type="InterPro" id="IPR013151">
    <property type="entry name" value="Immunoglobulin_dom"/>
</dbReference>
<dbReference type="AlphaFoldDB" id="C3ZTT3"/>
<accession>C3ZTT3</accession>
<sequence length="353" mass="39446">MTRHHQEMLKVYRLDVVIHVQNPDRITAFLASRKVRLPTGMSPIKEPLTVEDRNKVLLDNLTFGEDDAFEGYCAALREEEKLYWLADTLEGPGLSVDLREQLMRHQIVLVEKMDPDITLAHLSKQKVFTEAMTEYVSSADSREEKNRRIVHLLQSRDDPDFFTFCEALRENQGQAHLWDLLQGKTRSEATGQQVDATGHGVDSERMEETQREDSHQVERQPAETPRSHLAMTADGGAIGDQRREGEPIPMQLSLADPSIRSGTSAVVRTGLPVILTVNGEVDDAHWLLNNESLPLNKGIHTRTSGLTHELEIDNMTSDLAGTYTCQGTTPKGAMLSCDIKLTLLDPSPSLSSS</sequence>
<evidence type="ECO:0000256" key="1">
    <source>
        <dbReference type="SAM" id="MobiDB-lite"/>
    </source>
</evidence>
<dbReference type="FunFam" id="1.10.533.10:FF:000125">
    <property type="entry name" value="Uncharacterized protein"/>
    <property type="match status" value="1"/>
</dbReference>
<dbReference type="SMART" id="SM00409">
    <property type="entry name" value="IG"/>
    <property type="match status" value="1"/>
</dbReference>
<dbReference type="FunFam" id="1.10.533.10:FF:000081">
    <property type="entry name" value="Apoptotic protease-activating factor 1"/>
    <property type="match status" value="1"/>
</dbReference>
<dbReference type="Gene3D" id="1.10.533.10">
    <property type="entry name" value="Death Domain, Fas"/>
    <property type="match status" value="2"/>
</dbReference>
<protein>
    <recommendedName>
        <fullName evidence="2">CARD domain-containing protein</fullName>
    </recommendedName>
</protein>
<dbReference type="InterPro" id="IPR013783">
    <property type="entry name" value="Ig-like_fold"/>
</dbReference>
<dbReference type="PROSITE" id="PS50209">
    <property type="entry name" value="CARD"/>
    <property type="match status" value="1"/>
</dbReference>
<name>C3ZTT3_BRAFL</name>
<proteinExistence type="predicted"/>
<feature type="region of interest" description="Disordered" evidence="1">
    <location>
        <begin position="188"/>
        <end position="226"/>
    </location>
</feature>
<dbReference type="InterPro" id="IPR037939">
    <property type="entry name" value="CRADD"/>
</dbReference>
<dbReference type="InParanoid" id="C3ZTT3"/>
<organism>
    <name type="scientific">Branchiostoma floridae</name>
    <name type="common">Florida lancelet</name>
    <name type="synonym">Amphioxus</name>
    <dbReference type="NCBI Taxonomy" id="7739"/>
    <lineage>
        <taxon>Eukaryota</taxon>
        <taxon>Metazoa</taxon>
        <taxon>Chordata</taxon>
        <taxon>Cephalochordata</taxon>
        <taxon>Leptocardii</taxon>
        <taxon>Amphioxiformes</taxon>
        <taxon>Branchiostomatidae</taxon>
        <taxon>Branchiostoma</taxon>
    </lineage>
</organism>
<dbReference type="InterPro" id="IPR036179">
    <property type="entry name" value="Ig-like_dom_sf"/>
</dbReference>
<feature type="compositionally biased region" description="Basic and acidic residues" evidence="1">
    <location>
        <begin position="201"/>
        <end position="221"/>
    </location>
</feature>
<reference evidence="3" key="1">
    <citation type="journal article" date="2008" name="Nature">
        <title>The amphioxus genome and the evolution of the chordate karyotype.</title>
        <authorList>
            <consortium name="US DOE Joint Genome Institute (JGI-PGF)"/>
            <person name="Putnam N.H."/>
            <person name="Butts T."/>
            <person name="Ferrier D.E.K."/>
            <person name="Furlong R.F."/>
            <person name="Hellsten U."/>
            <person name="Kawashima T."/>
            <person name="Robinson-Rechavi M."/>
            <person name="Shoguchi E."/>
            <person name="Terry A."/>
            <person name="Yu J.-K."/>
            <person name="Benito-Gutierrez E.L."/>
            <person name="Dubchak I."/>
            <person name="Garcia-Fernandez J."/>
            <person name="Gibson-Brown J.J."/>
            <person name="Grigoriev I.V."/>
            <person name="Horton A.C."/>
            <person name="de Jong P.J."/>
            <person name="Jurka J."/>
            <person name="Kapitonov V.V."/>
            <person name="Kohara Y."/>
            <person name="Kuroki Y."/>
            <person name="Lindquist E."/>
            <person name="Lucas S."/>
            <person name="Osoegawa K."/>
            <person name="Pennacchio L.A."/>
            <person name="Salamov A.A."/>
            <person name="Satou Y."/>
            <person name="Sauka-Spengler T."/>
            <person name="Schmutz J."/>
            <person name="Shin-I T."/>
            <person name="Toyoda A."/>
            <person name="Bronner-Fraser M."/>
            <person name="Fujiyama A."/>
            <person name="Holland L.Z."/>
            <person name="Holland P.W.H."/>
            <person name="Satoh N."/>
            <person name="Rokhsar D.S."/>
        </authorList>
    </citation>
    <scope>NUCLEOTIDE SEQUENCE [LARGE SCALE GENOMIC DNA]</scope>
    <source>
        <strain evidence="3">S238N-H82</strain>
        <tissue evidence="3">Testes</tissue>
    </source>
</reference>
<dbReference type="EMBL" id="GG666679">
    <property type="protein sequence ID" value="EEN44081.1"/>
    <property type="molecule type" value="Genomic_DNA"/>
</dbReference>
<gene>
    <name evidence="3" type="ORF">BRAFLDRAFT_83070</name>
</gene>
<dbReference type="PANTHER" id="PTHR15034">
    <property type="entry name" value="DEATH DOMAIN-CONTAINING PROTEIN CRADD"/>
    <property type="match status" value="1"/>
</dbReference>
<dbReference type="Pfam" id="PF00619">
    <property type="entry name" value="CARD"/>
    <property type="match status" value="1"/>
</dbReference>
<dbReference type="GO" id="GO:0002020">
    <property type="term" value="F:protease binding"/>
    <property type="evidence" value="ECO:0007669"/>
    <property type="project" value="InterPro"/>
</dbReference>
<dbReference type="GO" id="GO:0070513">
    <property type="term" value="F:death domain binding"/>
    <property type="evidence" value="ECO:0007669"/>
    <property type="project" value="InterPro"/>
</dbReference>
<dbReference type="Gene3D" id="2.60.40.10">
    <property type="entry name" value="Immunoglobulins"/>
    <property type="match status" value="1"/>
</dbReference>